<dbReference type="AlphaFoldDB" id="D3BIN4"/>
<evidence type="ECO:0000313" key="2">
    <source>
        <dbReference type="Proteomes" id="UP000001396"/>
    </source>
</evidence>
<reference evidence="1 2" key="1">
    <citation type="journal article" date="2011" name="Genome Res.">
        <title>Phylogeny-wide analysis of social amoeba genomes highlights ancient origins for complex intercellular communication.</title>
        <authorList>
            <person name="Heidel A.J."/>
            <person name="Lawal H.M."/>
            <person name="Felder M."/>
            <person name="Schilde C."/>
            <person name="Helps N.R."/>
            <person name="Tunggal B."/>
            <person name="Rivero F."/>
            <person name="John U."/>
            <person name="Schleicher M."/>
            <person name="Eichinger L."/>
            <person name="Platzer M."/>
            <person name="Noegel A.A."/>
            <person name="Schaap P."/>
            <person name="Gloeckner G."/>
        </authorList>
    </citation>
    <scope>NUCLEOTIDE SEQUENCE [LARGE SCALE GENOMIC DNA]</scope>
    <source>
        <strain evidence="2">ATCC 26659 / Pp 5 / PN500</strain>
    </source>
</reference>
<protein>
    <submittedName>
        <fullName evidence="1">Proliferating cell nuclear antigen family protein</fullName>
    </submittedName>
</protein>
<name>D3BIN4_HETP5</name>
<dbReference type="Proteomes" id="UP000001396">
    <property type="component" value="Unassembled WGS sequence"/>
</dbReference>
<evidence type="ECO:0000313" key="1">
    <source>
        <dbReference type="EMBL" id="EFA78658.1"/>
    </source>
</evidence>
<comment type="caution">
    <text evidence="1">The sequence shown here is derived from an EMBL/GenBank/DDBJ whole genome shotgun (WGS) entry which is preliminary data.</text>
</comment>
<dbReference type="GeneID" id="31363594"/>
<sequence length="76" mass="8896">MKVWKKASDKLVKSSITLYNNKTKDFFIIGKSVFDIEFKNSYFLKLDKVLKKLSVKECLLQFGQDLPLSMILYVNI</sequence>
<dbReference type="EMBL" id="ADBJ01000037">
    <property type="protein sequence ID" value="EFA78658.1"/>
    <property type="molecule type" value="Genomic_DNA"/>
</dbReference>
<dbReference type="RefSeq" id="XP_020430782.1">
    <property type="nucleotide sequence ID" value="XM_020578943.1"/>
</dbReference>
<organism evidence="1 2">
    <name type="scientific">Heterostelium pallidum (strain ATCC 26659 / Pp 5 / PN500)</name>
    <name type="common">Cellular slime mold</name>
    <name type="synonym">Polysphondylium pallidum</name>
    <dbReference type="NCBI Taxonomy" id="670386"/>
    <lineage>
        <taxon>Eukaryota</taxon>
        <taxon>Amoebozoa</taxon>
        <taxon>Evosea</taxon>
        <taxon>Eumycetozoa</taxon>
        <taxon>Dictyostelia</taxon>
        <taxon>Acytosteliales</taxon>
        <taxon>Acytosteliaceae</taxon>
        <taxon>Heterostelium</taxon>
    </lineage>
</organism>
<keyword evidence="2" id="KW-1185">Reference proteome</keyword>
<dbReference type="InParanoid" id="D3BIN4"/>
<proteinExistence type="predicted"/>
<accession>D3BIN4</accession>
<gene>
    <name evidence="1" type="ORF">PPL_08114</name>
</gene>